<gene>
    <name evidence="2" type="ORF">PEL8287_00359</name>
</gene>
<evidence type="ECO:0000313" key="2">
    <source>
        <dbReference type="EMBL" id="SLN12436.1"/>
    </source>
</evidence>
<organism evidence="2 3">
    <name type="scientific">Roseovarius litorisediminis</name>
    <dbReference type="NCBI Taxonomy" id="1312363"/>
    <lineage>
        <taxon>Bacteria</taxon>
        <taxon>Pseudomonadati</taxon>
        <taxon>Pseudomonadota</taxon>
        <taxon>Alphaproteobacteria</taxon>
        <taxon>Rhodobacterales</taxon>
        <taxon>Roseobacteraceae</taxon>
        <taxon>Roseovarius</taxon>
    </lineage>
</organism>
<dbReference type="Proteomes" id="UP000193827">
    <property type="component" value="Unassembled WGS sequence"/>
</dbReference>
<feature type="transmembrane region" description="Helical" evidence="1">
    <location>
        <begin position="21"/>
        <end position="43"/>
    </location>
</feature>
<protein>
    <submittedName>
        <fullName evidence="2">Uncharacterized protein</fullName>
    </submittedName>
</protein>
<name>A0A1Y5RBJ0_9RHOB</name>
<accession>A0A1Y5RBJ0</accession>
<evidence type="ECO:0000313" key="3">
    <source>
        <dbReference type="Proteomes" id="UP000193827"/>
    </source>
</evidence>
<keyword evidence="3" id="KW-1185">Reference proteome</keyword>
<keyword evidence="1" id="KW-0472">Membrane</keyword>
<keyword evidence="1" id="KW-1133">Transmembrane helix</keyword>
<sequence length="47" mass="5024">MLERKRLMLGQIKTAAIRSRDTLLVDAIGAAALMVTLVAGLYLPGLV</sequence>
<dbReference type="AlphaFoldDB" id="A0A1Y5RBJ0"/>
<reference evidence="2 3" key="1">
    <citation type="submission" date="2017-03" db="EMBL/GenBank/DDBJ databases">
        <authorList>
            <person name="Afonso C.L."/>
            <person name="Miller P.J."/>
            <person name="Scott M.A."/>
            <person name="Spackman E."/>
            <person name="Goraichik I."/>
            <person name="Dimitrov K.M."/>
            <person name="Suarez D.L."/>
            <person name="Swayne D.E."/>
        </authorList>
    </citation>
    <scope>NUCLEOTIDE SEQUENCE [LARGE SCALE GENOMIC DNA]</scope>
    <source>
        <strain evidence="2 3">CECT 8287</strain>
    </source>
</reference>
<dbReference type="RefSeq" id="WP_176228516.1">
    <property type="nucleotide sequence ID" value="NZ_FWFL01000001.1"/>
</dbReference>
<evidence type="ECO:0000256" key="1">
    <source>
        <dbReference type="SAM" id="Phobius"/>
    </source>
</evidence>
<keyword evidence="1" id="KW-0812">Transmembrane</keyword>
<proteinExistence type="predicted"/>
<dbReference type="EMBL" id="FWFL01000001">
    <property type="protein sequence ID" value="SLN12436.1"/>
    <property type="molecule type" value="Genomic_DNA"/>
</dbReference>